<feature type="region of interest" description="Disordered" evidence="2">
    <location>
        <begin position="88"/>
        <end position="159"/>
    </location>
</feature>
<feature type="compositionally biased region" description="Polar residues" evidence="2">
    <location>
        <begin position="226"/>
        <end position="236"/>
    </location>
</feature>
<protein>
    <submittedName>
        <fullName evidence="3">Uncharacterized protein</fullName>
    </submittedName>
</protein>
<keyword evidence="1" id="KW-0175">Coiled coil</keyword>
<evidence type="ECO:0000256" key="1">
    <source>
        <dbReference type="SAM" id="Coils"/>
    </source>
</evidence>
<proteinExistence type="predicted"/>
<name>W4GLH5_APHAT</name>
<dbReference type="RefSeq" id="XP_009830694.1">
    <property type="nucleotide sequence ID" value="XM_009832392.1"/>
</dbReference>
<feature type="region of interest" description="Disordered" evidence="2">
    <location>
        <begin position="285"/>
        <end position="322"/>
    </location>
</feature>
<dbReference type="EMBL" id="KI913127">
    <property type="protein sequence ID" value="ETV79758.1"/>
    <property type="molecule type" value="Genomic_DNA"/>
</dbReference>
<dbReference type="VEuPathDB" id="FungiDB:H257_06988"/>
<feature type="compositionally biased region" description="Low complexity" evidence="2">
    <location>
        <begin position="131"/>
        <end position="142"/>
    </location>
</feature>
<evidence type="ECO:0000313" key="3">
    <source>
        <dbReference type="EMBL" id="ETV79758.1"/>
    </source>
</evidence>
<feature type="compositionally biased region" description="Low complexity" evidence="2">
    <location>
        <begin position="242"/>
        <end position="251"/>
    </location>
</feature>
<sequence>MDVQSMLAQIQENHQASLHALSTQVHALRDTCDLQEKEIQLLRQTFARDNAKAVVERMLLRRQLEEARASASALSETVTLLNHELQTKSMESDDVDQVTTSPQVDPQQQSAPTSPTLRTLPSRNDVSPTHSSASAPSRLSSSHGLPQPRPLTTALPSSNSHYGYEFDGLASHATVTSHSPHRRPNSSSFEPHSSYRIHEHQPLSPMSSPSIGHRRRRRRDSCEHMLSTTTVDTSMDFSYPWTTTSTAASSSKPRPQHPTSQAVLLSSPPHRQQRRDLQVYTMHSVSPSLPSHEEQLPPRRPSTDSTRPKRSSPISSSSRLDQELKNLRAKLQACSRSSGSL</sequence>
<feature type="region of interest" description="Disordered" evidence="2">
    <location>
        <begin position="174"/>
        <end position="270"/>
    </location>
</feature>
<gene>
    <name evidence="3" type="ORF">H257_06988</name>
</gene>
<organism evidence="3">
    <name type="scientific">Aphanomyces astaci</name>
    <name type="common">Crayfish plague agent</name>
    <dbReference type="NCBI Taxonomy" id="112090"/>
    <lineage>
        <taxon>Eukaryota</taxon>
        <taxon>Sar</taxon>
        <taxon>Stramenopiles</taxon>
        <taxon>Oomycota</taxon>
        <taxon>Saprolegniomycetes</taxon>
        <taxon>Saprolegniales</taxon>
        <taxon>Verrucalvaceae</taxon>
        <taxon>Aphanomyces</taxon>
    </lineage>
</organism>
<dbReference type="GeneID" id="20808984"/>
<accession>W4GLH5</accession>
<reference evidence="3" key="1">
    <citation type="submission" date="2013-12" db="EMBL/GenBank/DDBJ databases">
        <title>The Genome Sequence of Aphanomyces astaci APO3.</title>
        <authorList>
            <consortium name="The Broad Institute Genomics Platform"/>
            <person name="Russ C."/>
            <person name="Tyler B."/>
            <person name="van West P."/>
            <person name="Dieguez-Uribeondo J."/>
            <person name="Young S.K."/>
            <person name="Zeng Q."/>
            <person name="Gargeya S."/>
            <person name="Fitzgerald M."/>
            <person name="Abouelleil A."/>
            <person name="Alvarado L."/>
            <person name="Chapman S.B."/>
            <person name="Gainer-Dewar J."/>
            <person name="Goldberg J."/>
            <person name="Griggs A."/>
            <person name="Gujja S."/>
            <person name="Hansen M."/>
            <person name="Howarth C."/>
            <person name="Imamovic A."/>
            <person name="Ireland A."/>
            <person name="Larimer J."/>
            <person name="McCowan C."/>
            <person name="Murphy C."/>
            <person name="Pearson M."/>
            <person name="Poon T.W."/>
            <person name="Priest M."/>
            <person name="Roberts A."/>
            <person name="Saif S."/>
            <person name="Shea T."/>
            <person name="Sykes S."/>
            <person name="Wortman J."/>
            <person name="Nusbaum C."/>
            <person name="Birren B."/>
        </authorList>
    </citation>
    <scope>NUCLEOTIDE SEQUENCE [LARGE SCALE GENOMIC DNA]</scope>
    <source>
        <strain evidence="3">APO3</strain>
    </source>
</reference>
<dbReference type="OrthoDB" id="10366286at2759"/>
<evidence type="ECO:0000256" key="2">
    <source>
        <dbReference type="SAM" id="MobiDB-lite"/>
    </source>
</evidence>
<feature type="compositionally biased region" description="Polar residues" evidence="2">
    <location>
        <begin position="97"/>
        <end position="130"/>
    </location>
</feature>
<feature type="coiled-coil region" evidence="1">
    <location>
        <begin position="25"/>
        <end position="77"/>
    </location>
</feature>
<dbReference type="AlphaFoldDB" id="W4GLH5"/>